<dbReference type="SMART" id="SM00248">
    <property type="entry name" value="ANK"/>
    <property type="match status" value="5"/>
</dbReference>
<feature type="repeat" description="ANK" evidence="3">
    <location>
        <begin position="102"/>
        <end position="134"/>
    </location>
</feature>
<dbReference type="Pfam" id="PF00023">
    <property type="entry name" value="Ank"/>
    <property type="match status" value="2"/>
</dbReference>
<feature type="repeat" description="ANK" evidence="3">
    <location>
        <begin position="163"/>
        <end position="200"/>
    </location>
</feature>
<dbReference type="Gene3D" id="2.130.10.10">
    <property type="entry name" value="YVTN repeat-like/Quinoprotein amine dehydrogenase"/>
    <property type="match status" value="1"/>
</dbReference>
<dbReference type="AlphaFoldDB" id="A0A849C4D2"/>
<dbReference type="RefSeq" id="WP_169815083.1">
    <property type="nucleotide sequence ID" value="NZ_JABELX010000004.1"/>
</dbReference>
<gene>
    <name evidence="4" type="ORF">HLB23_12360</name>
</gene>
<keyword evidence="2 3" id="KW-0040">ANK repeat</keyword>
<dbReference type="PANTHER" id="PTHR24201">
    <property type="entry name" value="ANK_REP_REGION DOMAIN-CONTAINING PROTEIN"/>
    <property type="match status" value="1"/>
</dbReference>
<proteinExistence type="predicted"/>
<evidence type="ECO:0000256" key="2">
    <source>
        <dbReference type="ARBA" id="ARBA00023043"/>
    </source>
</evidence>
<evidence type="ECO:0000313" key="5">
    <source>
        <dbReference type="Proteomes" id="UP000586827"/>
    </source>
</evidence>
<comment type="caution">
    <text evidence="4">The sequence shown here is derived from an EMBL/GenBank/DDBJ whole genome shotgun (WGS) entry which is preliminary data.</text>
</comment>
<dbReference type="EMBL" id="JABELX010000004">
    <property type="protein sequence ID" value="NNH70647.1"/>
    <property type="molecule type" value="Genomic_DNA"/>
</dbReference>
<dbReference type="Pfam" id="PF12796">
    <property type="entry name" value="Ank_2"/>
    <property type="match status" value="1"/>
</dbReference>
<reference evidence="4 5" key="1">
    <citation type="submission" date="2020-05" db="EMBL/GenBank/DDBJ databases">
        <title>MicrobeNet Type strains.</title>
        <authorList>
            <person name="Nicholson A.C."/>
        </authorList>
    </citation>
    <scope>NUCLEOTIDE SEQUENCE [LARGE SCALE GENOMIC DNA]</scope>
    <source>
        <strain evidence="4 5">JCM 3224</strain>
    </source>
</reference>
<accession>A0A849C4D2</accession>
<keyword evidence="5" id="KW-1185">Reference proteome</keyword>
<dbReference type="PROSITE" id="PS50297">
    <property type="entry name" value="ANK_REP_REGION"/>
    <property type="match status" value="1"/>
</dbReference>
<dbReference type="InterPro" id="IPR050776">
    <property type="entry name" value="Ank_Repeat/CDKN_Inhibitor"/>
</dbReference>
<dbReference type="PROSITE" id="PS50088">
    <property type="entry name" value="ANK_REPEAT"/>
    <property type="match status" value="2"/>
</dbReference>
<evidence type="ECO:0000256" key="3">
    <source>
        <dbReference type="PROSITE-ProRule" id="PRU00023"/>
    </source>
</evidence>
<dbReference type="Proteomes" id="UP000586827">
    <property type="component" value="Unassembled WGS sequence"/>
</dbReference>
<dbReference type="InterPro" id="IPR036770">
    <property type="entry name" value="Ankyrin_rpt-contain_sf"/>
</dbReference>
<evidence type="ECO:0000256" key="1">
    <source>
        <dbReference type="ARBA" id="ARBA00022737"/>
    </source>
</evidence>
<dbReference type="InterPro" id="IPR002110">
    <property type="entry name" value="Ankyrin_rpt"/>
</dbReference>
<protein>
    <submittedName>
        <fullName evidence="4">Uncharacterized protein</fullName>
    </submittedName>
</protein>
<sequence length="559" mass="59923">MDSAPPIIEAATAGDVPRLRRLLEVEPAAVNTKGWMNITPLIAAVWFADSADAVRLLLERGADPLARRTTGDNALHWAASGAVAELLVAAAGPRGMEVRYHFDATPLHIAVDKGRREVVRVLLATGADPFAAGEGGLVPLDTAADPEIVRMLVEAGAPVESERAWTPLHGACARARTEDSWVDTANLLLDRGADPGRRDRFGDTPIDVLGDRGPEALRARMIAAMHDSGRSVDLTLDDVATGAHEGIAVDPRRPVALTTMYSGAVLVEWRLTPTVEPVRVIRVPGRVARRGLNGSSTGGVVALVGGDSVHLREWRDLARGAELPAKLLPGRGIQEAVWSPDGRLLAISRSEGLTIVDMWARAVVGDAADLIECELGDWSVVPRFSPDGTLLAVANSTQGHWWQTMFDVLPAPSLRYEAENLPSTRRSDLVGALTFSPDGQLVATWVRPDAGVSGADGYRGLVVVREAKSGEPWWHRHIDDGIDVFHDESYWAPLCFTDDGTALAVGLDRGVMWFDAETGERVGMDVTEGAVTALTRPPRGGLLAATTRGVRWVAPPFPE</sequence>
<dbReference type="SUPFAM" id="SSF48403">
    <property type="entry name" value="Ankyrin repeat"/>
    <property type="match status" value="1"/>
</dbReference>
<organism evidence="4 5">
    <name type="scientific">Nocardia uniformis</name>
    <dbReference type="NCBI Taxonomy" id="53432"/>
    <lineage>
        <taxon>Bacteria</taxon>
        <taxon>Bacillati</taxon>
        <taxon>Actinomycetota</taxon>
        <taxon>Actinomycetes</taxon>
        <taxon>Mycobacteriales</taxon>
        <taxon>Nocardiaceae</taxon>
        <taxon>Nocardia</taxon>
    </lineage>
</organism>
<dbReference type="InterPro" id="IPR015943">
    <property type="entry name" value="WD40/YVTN_repeat-like_dom_sf"/>
</dbReference>
<dbReference type="Gene3D" id="1.25.40.20">
    <property type="entry name" value="Ankyrin repeat-containing domain"/>
    <property type="match status" value="2"/>
</dbReference>
<dbReference type="SUPFAM" id="SSF69322">
    <property type="entry name" value="Tricorn protease domain 2"/>
    <property type="match status" value="1"/>
</dbReference>
<keyword evidence="1" id="KW-0677">Repeat</keyword>
<evidence type="ECO:0000313" key="4">
    <source>
        <dbReference type="EMBL" id="NNH70647.1"/>
    </source>
</evidence>
<name>A0A849C4D2_9NOCA</name>